<evidence type="ECO:0000259" key="8">
    <source>
        <dbReference type="PROSITE" id="PS50002"/>
    </source>
</evidence>
<evidence type="ECO:0000256" key="7">
    <source>
        <dbReference type="SAM" id="Phobius"/>
    </source>
</evidence>
<feature type="domain" description="SH3" evidence="8">
    <location>
        <begin position="692"/>
        <end position="751"/>
    </location>
</feature>
<dbReference type="InterPro" id="IPR035678">
    <property type="entry name" value="srGAP4_SH3"/>
</dbReference>
<feature type="domain" description="Rho-GAP" evidence="9">
    <location>
        <begin position="467"/>
        <end position="653"/>
    </location>
</feature>
<evidence type="ECO:0000313" key="11">
    <source>
        <dbReference type="Ensembl" id="ENSOKIP00005036262.1"/>
    </source>
</evidence>
<dbReference type="FunFam" id="1.10.555.10:FF:000026">
    <property type="entry name" value="Rho GTPase activating protein 4"/>
    <property type="match status" value="1"/>
</dbReference>
<evidence type="ECO:0000256" key="2">
    <source>
        <dbReference type="ARBA" id="ARBA00022468"/>
    </source>
</evidence>
<dbReference type="Gene3D" id="1.20.1270.60">
    <property type="entry name" value="Arfaptin homology (AH) domain/BAR domain"/>
    <property type="match status" value="1"/>
</dbReference>
<dbReference type="Gene3D" id="1.10.555.10">
    <property type="entry name" value="Rho GTPase activation protein"/>
    <property type="match status" value="1"/>
</dbReference>
<dbReference type="PRINTS" id="PR00452">
    <property type="entry name" value="SH3DOMAIN"/>
</dbReference>
<dbReference type="InterPro" id="IPR001452">
    <property type="entry name" value="SH3_domain"/>
</dbReference>
<dbReference type="SMART" id="SM00324">
    <property type="entry name" value="RhoGAP"/>
    <property type="match status" value="1"/>
</dbReference>
<dbReference type="Proteomes" id="UP000694557">
    <property type="component" value="Unassembled WGS sequence"/>
</dbReference>
<dbReference type="FunFam" id="1.20.1270.60:FF:000059">
    <property type="entry name" value="Rho GTPase activating protein 4b"/>
    <property type="match status" value="1"/>
</dbReference>
<dbReference type="SUPFAM" id="SSF50044">
    <property type="entry name" value="SH3-domain"/>
    <property type="match status" value="1"/>
</dbReference>
<evidence type="ECO:0000313" key="12">
    <source>
        <dbReference type="Proteomes" id="UP000694557"/>
    </source>
</evidence>
<feature type="transmembrane region" description="Helical" evidence="7">
    <location>
        <begin position="792"/>
        <end position="814"/>
    </location>
</feature>
<dbReference type="Pfam" id="PF00620">
    <property type="entry name" value="RhoGAP"/>
    <property type="match status" value="1"/>
</dbReference>
<dbReference type="InterPro" id="IPR001060">
    <property type="entry name" value="FCH_dom"/>
</dbReference>
<dbReference type="Gene3D" id="2.30.30.40">
    <property type="entry name" value="SH3 Domains"/>
    <property type="match status" value="1"/>
</dbReference>
<keyword evidence="1 4" id="KW-0728">SH3 domain</keyword>
<dbReference type="GO" id="GO:0007165">
    <property type="term" value="P:signal transduction"/>
    <property type="evidence" value="ECO:0007669"/>
    <property type="project" value="InterPro"/>
</dbReference>
<evidence type="ECO:0000256" key="6">
    <source>
        <dbReference type="SAM" id="MobiDB-lite"/>
    </source>
</evidence>
<dbReference type="InterPro" id="IPR031160">
    <property type="entry name" value="F_BAR_dom"/>
</dbReference>
<dbReference type="Pfam" id="PF00611">
    <property type="entry name" value="FCH"/>
    <property type="match status" value="1"/>
</dbReference>
<evidence type="ECO:0000259" key="10">
    <source>
        <dbReference type="PROSITE" id="PS51741"/>
    </source>
</evidence>
<dbReference type="PROSITE" id="PS51741">
    <property type="entry name" value="F_BAR"/>
    <property type="match status" value="1"/>
</dbReference>
<dbReference type="FunFam" id="2.30.30.40:FF:000136">
    <property type="entry name" value="Rho GTPase activating protein 4"/>
    <property type="match status" value="1"/>
</dbReference>
<feature type="compositionally biased region" description="Basic and acidic residues" evidence="6">
    <location>
        <begin position="157"/>
        <end position="168"/>
    </location>
</feature>
<dbReference type="SUPFAM" id="SSF103657">
    <property type="entry name" value="BAR/IMD domain-like"/>
    <property type="match status" value="1"/>
</dbReference>
<dbReference type="Pfam" id="PF00018">
    <property type="entry name" value="SH3_1"/>
    <property type="match status" value="1"/>
</dbReference>
<proteinExistence type="predicted"/>
<keyword evidence="7" id="KW-0472">Membrane</keyword>
<feature type="domain" description="F-BAR" evidence="10">
    <location>
        <begin position="5"/>
        <end position="286"/>
    </location>
</feature>
<dbReference type="SMART" id="SM00055">
    <property type="entry name" value="FCH"/>
    <property type="match status" value="1"/>
</dbReference>
<evidence type="ECO:0000256" key="5">
    <source>
        <dbReference type="PROSITE-ProRule" id="PRU01077"/>
    </source>
</evidence>
<dbReference type="InterPro" id="IPR027267">
    <property type="entry name" value="AH/BAR_dom_sf"/>
</dbReference>
<dbReference type="AlphaFoldDB" id="A0A8C7G3G4"/>
<dbReference type="InterPro" id="IPR051627">
    <property type="entry name" value="SLIT-ROBO_RhoGAP"/>
</dbReference>
<feature type="transmembrane region" description="Helical" evidence="7">
    <location>
        <begin position="1039"/>
        <end position="1065"/>
    </location>
</feature>
<reference evidence="11" key="1">
    <citation type="submission" date="2025-08" db="UniProtKB">
        <authorList>
            <consortium name="Ensembl"/>
        </authorList>
    </citation>
    <scope>IDENTIFICATION</scope>
</reference>
<gene>
    <name evidence="11" type="primary">arhgap4b</name>
</gene>
<dbReference type="SUPFAM" id="SSF48350">
    <property type="entry name" value="GTPase activation domain, GAP"/>
    <property type="match status" value="1"/>
</dbReference>
<dbReference type="InterPro" id="IPR000198">
    <property type="entry name" value="RhoGAP_dom"/>
</dbReference>
<keyword evidence="2" id="KW-0343">GTPase activation</keyword>
<evidence type="ECO:0000256" key="3">
    <source>
        <dbReference type="ARBA" id="ARBA00023054"/>
    </source>
</evidence>
<keyword evidence="12" id="KW-1185">Reference proteome</keyword>
<keyword evidence="7" id="KW-1133">Transmembrane helix</keyword>
<feature type="region of interest" description="Disordered" evidence="6">
    <location>
        <begin position="1203"/>
        <end position="1231"/>
    </location>
</feature>
<dbReference type="GO" id="GO:0005096">
    <property type="term" value="F:GTPase activator activity"/>
    <property type="evidence" value="ECO:0007669"/>
    <property type="project" value="UniProtKB-KW"/>
</dbReference>
<protein>
    <submittedName>
        <fullName evidence="11">Rho GTPase activating protein 4b</fullName>
    </submittedName>
</protein>
<dbReference type="CDD" id="cd07656">
    <property type="entry name" value="F-BAR_srGAP"/>
    <property type="match status" value="1"/>
</dbReference>
<dbReference type="InterPro" id="IPR008936">
    <property type="entry name" value="Rho_GTPase_activation_prot"/>
</dbReference>
<organism evidence="11 12">
    <name type="scientific">Oncorhynchus kisutch</name>
    <name type="common">Coho salmon</name>
    <name type="synonym">Salmo kisutch</name>
    <dbReference type="NCBI Taxonomy" id="8019"/>
    <lineage>
        <taxon>Eukaryota</taxon>
        <taxon>Metazoa</taxon>
        <taxon>Chordata</taxon>
        <taxon>Craniata</taxon>
        <taxon>Vertebrata</taxon>
        <taxon>Euteleostomi</taxon>
        <taxon>Actinopterygii</taxon>
        <taxon>Neopterygii</taxon>
        <taxon>Teleostei</taxon>
        <taxon>Protacanthopterygii</taxon>
        <taxon>Salmoniformes</taxon>
        <taxon>Salmonidae</taxon>
        <taxon>Salmoninae</taxon>
        <taxon>Oncorhynchus</taxon>
    </lineage>
</organism>
<feature type="transmembrane region" description="Helical" evidence="7">
    <location>
        <begin position="1150"/>
        <end position="1169"/>
    </location>
</feature>
<feature type="transmembrane region" description="Helical" evidence="7">
    <location>
        <begin position="879"/>
        <end position="901"/>
    </location>
</feature>
<evidence type="ECO:0000256" key="1">
    <source>
        <dbReference type="ARBA" id="ARBA00022443"/>
    </source>
</evidence>
<feature type="transmembrane region" description="Helical" evidence="7">
    <location>
        <begin position="826"/>
        <end position="845"/>
    </location>
</feature>
<feature type="region of interest" description="Disordered" evidence="6">
    <location>
        <begin position="157"/>
        <end position="187"/>
    </location>
</feature>
<accession>A0A8C7G3G4</accession>
<dbReference type="Ensembl" id="ENSOKIT00005038313.1">
    <property type="protein sequence ID" value="ENSOKIP00005036262.1"/>
    <property type="gene ID" value="ENSOKIG00005015364.1"/>
</dbReference>
<dbReference type="InterPro" id="IPR036028">
    <property type="entry name" value="SH3-like_dom_sf"/>
</dbReference>
<sequence>MCVCVDLRAQLCDQMKVLDGQVEVKGQQLSDMSEFFRRRGDIEAEYARALDKLTERFTLKTKRKEQSGQSVSQCWSVLLTQTRAESREHAALSDSCSHTLTQRLTHCSEDTHRLAKRSKEVGVQMQDELLKVTTELQTALRTYHQYHTESLTAEGKLKEATRLEERQTGKSAELGITQSGGQRRSSVKKMEKMMEKRHGRVQETQLKCTKARNDYLLNLAAANATMNKYYLQDLSTLIDCTDLGFHLSLERVMRSYLASRGRVLKAEEAGLKQLEQEVTSLDQGGDRDALLQNHDTAFCLPFRFSYHPHEGDQVGEVSAENQVRYELETRFQQLQSRLSTETLETEEVSKTLKATLSALLDNMCDSDSNPPPDLPISLSHDPMGTASASKLALAKRRANQQETETFYFTKVKEYLIGSSLISKLQAKHDLLQEAIQKGTSTILILYYYLRVRRSRPCSMYSHTLFTSDMLGFIQSSGQQIPVVVESCIRFINLHGLHHEGIFRVPGSQREVNHIRDAFERGEDPLADSDCDIDSVAGVLKLYFRGLDPPLFPDEYYTELLDCVQNEGLAEKAAQIKSVVSSFPRPLLIVIRYLFAFLNHVSQYSDENMMQPYNLAVCFGPSLLRGSDSGDVVARQPQVNDLVKTMILQYDVIFPCQSELPGPVYEKHMTLEQEYCEPITEEGDGETEQFHIEDGEHAVAMFDYTARSATELSFKQGDPLLLHSKASSDWWRGEAGGVRGLIPHKYISRNTSSLSSPTFPCSPSSPTFPCSPSLLLLFPVPLSSPTFPCSPSLLLLFPVPSLFYYFSLFPSLLLLFPCSLSSPTFPLFPLLSYFSLFPLSSPYFSLFPLPSPTFLCSFSYFSLFPSLLLLFPVPSPFSYFSLFPLSSPTFPCSLSLLLLFPVPSPFSYLSLFPLPSPTFPCSLSLLLLVPVPSPFSYLSLFPLPSPTFPCSPSLLLLFPVPSPYFLLFSVPPLFSYFSLFPLPSHTFPCSLSLLLLFPVPPLFSYFSLFLLHTSYFSLFPSLLLPFPVPPPFSYFSLFPLFSYFSLFPSLLLLVPVPSPFSYFSLFPLPSPTFPCSPLFSYFSLFPLPSPTFLCSLSLLLLFPVPLSSPTFPCSPLFSYFSLFPLPSPTFLCSPLCSYFSLFPCSSPTFPCCPSLLLLFPVAPLFSYFSLFPLSSPTFPCSPSLYLLSMFPLFSYFRAERGRRDEVSGGSTGNLASEELQTENTTRYTHTHT</sequence>
<reference evidence="11" key="2">
    <citation type="submission" date="2025-09" db="UniProtKB">
        <authorList>
            <consortium name="Ensembl"/>
        </authorList>
    </citation>
    <scope>IDENTIFICATION</scope>
</reference>
<feature type="transmembrane region" description="Helical" evidence="7">
    <location>
        <begin position="1175"/>
        <end position="1195"/>
    </location>
</feature>
<feature type="transmembrane region" description="Helical" evidence="7">
    <location>
        <begin position="1077"/>
        <end position="1103"/>
    </location>
</feature>
<evidence type="ECO:0000256" key="4">
    <source>
        <dbReference type="PROSITE-ProRule" id="PRU00192"/>
    </source>
</evidence>
<name>A0A8C7G3G4_ONCKI</name>
<feature type="transmembrane region" description="Helical" evidence="7">
    <location>
        <begin position="1008"/>
        <end position="1027"/>
    </location>
</feature>
<dbReference type="PROSITE" id="PS50238">
    <property type="entry name" value="RHOGAP"/>
    <property type="match status" value="1"/>
</dbReference>
<dbReference type="PANTHER" id="PTHR14166">
    <property type="entry name" value="SLIT-ROBO RHO GTPASE ACTIVATING PROTEIN"/>
    <property type="match status" value="1"/>
</dbReference>
<dbReference type="PROSITE" id="PS50002">
    <property type="entry name" value="SH3"/>
    <property type="match status" value="1"/>
</dbReference>
<dbReference type="GeneTree" id="ENSGT00950000182824"/>
<feature type="transmembrane region" description="Helical" evidence="7">
    <location>
        <begin position="851"/>
        <end position="872"/>
    </location>
</feature>
<feature type="transmembrane region" description="Helical" evidence="7">
    <location>
        <begin position="1115"/>
        <end position="1138"/>
    </location>
</feature>
<keyword evidence="7" id="KW-0812">Transmembrane</keyword>
<dbReference type="SMART" id="SM00326">
    <property type="entry name" value="SH3"/>
    <property type="match status" value="1"/>
</dbReference>
<keyword evidence="3 5" id="KW-0175">Coiled coil</keyword>
<evidence type="ECO:0000259" key="9">
    <source>
        <dbReference type="PROSITE" id="PS50238"/>
    </source>
</evidence>
<dbReference type="CDD" id="cd11956">
    <property type="entry name" value="SH3_srGAP4"/>
    <property type="match status" value="1"/>
</dbReference>
<feature type="compositionally biased region" description="Low complexity" evidence="6">
    <location>
        <begin position="1220"/>
        <end position="1231"/>
    </location>
</feature>
<feature type="transmembrane region" description="Helical" evidence="7">
    <location>
        <begin position="975"/>
        <end position="996"/>
    </location>
</feature>